<name>A0AAD5ANU4_SILAS</name>
<evidence type="ECO:0000313" key="3">
    <source>
        <dbReference type="Proteomes" id="UP001205998"/>
    </source>
</evidence>
<dbReference type="EMBL" id="MU551677">
    <property type="protein sequence ID" value="KAI5618862.1"/>
    <property type="molecule type" value="Genomic_DNA"/>
</dbReference>
<reference evidence="2" key="1">
    <citation type="submission" date="2018-07" db="EMBL/GenBank/DDBJ databases">
        <title>Comparative genomics of catfishes provides insights into carnivory and benthic adaptation.</title>
        <authorList>
            <person name="Zhang Y."/>
            <person name="Wang D."/>
            <person name="Peng Z."/>
            <person name="Zheng S."/>
            <person name="Shao F."/>
            <person name="Tao W."/>
        </authorList>
    </citation>
    <scope>NUCLEOTIDE SEQUENCE</scope>
    <source>
        <strain evidence="2">Chongqing</strain>
    </source>
</reference>
<feature type="compositionally biased region" description="Polar residues" evidence="1">
    <location>
        <begin position="133"/>
        <end position="172"/>
    </location>
</feature>
<protein>
    <submittedName>
        <fullName evidence="2">Tubulin polyglutamylase TTLL5 isoform X1</fullName>
    </submittedName>
</protein>
<feature type="compositionally biased region" description="Polar residues" evidence="1">
    <location>
        <begin position="106"/>
        <end position="126"/>
    </location>
</feature>
<accession>A0AAD5ANU4</accession>
<evidence type="ECO:0000256" key="1">
    <source>
        <dbReference type="SAM" id="MobiDB-lite"/>
    </source>
</evidence>
<comment type="caution">
    <text evidence="2">The sequence shown here is derived from an EMBL/GenBank/DDBJ whole genome shotgun (WGS) entry which is preliminary data.</text>
</comment>
<organism evidence="2 3">
    <name type="scientific">Silurus asotus</name>
    <name type="common">Amur catfish</name>
    <name type="synonym">Parasilurus asotus</name>
    <dbReference type="NCBI Taxonomy" id="30991"/>
    <lineage>
        <taxon>Eukaryota</taxon>
        <taxon>Metazoa</taxon>
        <taxon>Chordata</taxon>
        <taxon>Craniata</taxon>
        <taxon>Vertebrata</taxon>
        <taxon>Euteleostomi</taxon>
        <taxon>Actinopterygii</taxon>
        <taxon>Neopterygii</taxon>
        <taxon>Teleostei</taxon>
        <taxon>Ostariophysi</taxon>
        <taxon>Siluriformes</taxon>
        <taxon>Siluridae</taxon>
        <taxon>Silurus</taxon>
    </lineage>
</organism>
<dbReference type="Proteomes" id="UP001205998">
    <property type="component" value="Unassembled WGS sequence"/>
</dbReference>
<feature type="region of interest" description="Disordered" evidence="1">
    <location>
        <begin position="96"/>
        <end position="220"/>
    </location>
</feature>
<gene>
    <name evidence="2" type="ORF">C0J50_21533</name>
</gene>
<proteinExistence type="predicted"/>
<feature type="compositionally biased region" description="Basic and acidic residues" evidence="1">
    <location>
        <begin position="199"/>
        <end position="220"/>
    </location>
</feature>
<dbReference type="AlphaFoldDB" id="A0AAD5ANU4"/>
<keyword evidence="3" id="KW-1185">Reference proteome</keyword>
<sequence length="220" mass="24147">MADSDGIKITKYCALGRKAQPSRECRWEDTSHSKGESDGKCQSGYDLATGTTLQPTLGSYQLQFTIQQLQQQKLQSRKLLDQSRSRHQAMLNGHTLVPGAIPRNPVPTSCSLQVTSHSQTSMKQTTRQRDSNPPETLVPTQGSTTLIPKPPSSTLLDTLSCKTSTQKTNKQAPNEAPCGNGLSSRQKVVHDTTCGKTDVCSKEENRRTFPTTERLKSEDA</sequence>
<evidence type="ECO:0000313" key="2">
    <source>
        <dbReference type="EMBL" id="KAI5618862.1"/>
    </source>
</evidence>